<gene>
    <name evidence="1" type="ORF">GCM10017056_18880</name>
</gene>
<reference evidence="1" key="1">
    <citation type="journal article" date="2014" name="Int. J. Syst. Evol. Microbiol.">
        <title>Complete genome sequence of Corynebacterium casei LMG S-19264T (=DSM 44701T), isolated from a smear-ripened cheese.</title>
        <authorList>
            <consortium name="US DOE Joint Genome Institute (JGI-PGF)"/>
            <person name="Walter F."/>
            <person name="Albersmeier A."/>
            <person name="Kalinowski J."/>
            <person name="Ruckert C."/>
        </authorList>
    </citation>
    <scope>NUCLEOTIDE SEQUENCE</scope>
    <source>
        <strain evidence="1">KCTC 42650</strain>
    </source>
</reference>
<evidence type="ECO:0008006" key="3">
    <source>
        <dbReference type="Google" id="ProtNLM"/>
    </source>
</evidence>
<proteinExistence type="predicted"/>
<dbReference type="AlphaFoldDB" id="A0A8J3GX62"/>
<dbReference type="Pfam" id="PF17267">
    <property type="entry name" value="DUF5333"/>
    <property type="match status" value="1"/>
</dbReference>
<dbReference type="EMBL" id="BNCJ01000003">
    <property type="protein sequence ID" value="GHF47342.1"/>
    <property type="molecule type" value="Genomic_DNA"/>
</dbReference>
<organism evidence="1 2">
    <name type="scientific">Seohaeicola zhoushanensis</name>
    <dbReference type="NCBI Taxonomy" id="1569283"/>
    <lineage>
        <taxon>Bacteria</taxon>
        <taxon>Pseudomonadati</taxon>
        <taxon>Pseudomonadota</taxon>
        <taxon>Alphaproteobacteria</taxon>
        <taxon>Rhodobacterales</taxon>
        <taxon>Roseobacteraceae</taxon>
        <taxon>Seohaeicola</taxon>
    </lineage>
</organism>
<dbReference type="Proteomes" id="UP000626220">
    <property type="component" value="Unassembled WGS sequence"/>
</dbReference>
<reference evidence="1" key="2">
    <citation type="submission" date="2020-09" db="EMBL/GenBank/DDBJ databases">
        <authorList>
            <person name="Sun Q."/>
            <person name="Kim S."/>
        </authorList>
    </citation>
    <scope>NUCLEOTIDE SEQUENCE</scope>
    <source>
        <strain evidence="1">KCTC 42650</strain>
    </source>
</reference>
<evidence type="ECO:0000313" key="2">
    <source>
        <dbReference type="Proteomes" id="UP000626220"/>
    </source>
</evidence>
<keyword evidence="2" id="KW-1185">Reference proteome</keyword>
<comment type="caution">
    <text evidence="1">The sequence shown here is derived from an EMBL/GenBank/DDBJ whole genome shotgun (WGS) entry which is preliminary data.</text>
</comment>
<accession>A0A8J3GX62</accession>
<protein>
    <recommendedName>
        <fullName evidence="3">DUF5333 domain-containing protein</fullName>
    </recommendedName>
</protein>
<sequence length="169" mass="18264">MTLLSDISRVPRADIAYRRRVLPLGLSYRGETTMTLKTIAFALAMTLALPGYAAAARPALRDVPSIEDALFAVAIADAVRDNCGSINARLIRALSFLRQIKAEANALGYSDDEIRAYVESDTEKARMKKKGKAFLAANGVTPDKPETFCTFGRAEIAKNSAIGALLRAN</sequence>
<name>A0A8J3GX62_9RHOB</name>
<dbReference type="InterPro" id="IPR020349">
    <property type="entry name" value="Uncharacterised_14.7kDa"/>
</dbReference>
<evidence type="ECO:0000313" key="1">
    <source>
        <dbReference type="EMBL" id="GHF47342.1"/>
    </source>
</evidence>